<dbReference type="EMBL" id="HBFL01001550">
    <property type="protein sequence ID" value="CAD8761073.1"/>
    <property type="molecule type" value="Transcribed_RNA"/>
</dbReference>
<dbReference type="InterPro" id="IPR010997">
    <property type="entry name" value="HRDC-like_sf"/>
</dbReference>
<dbReference type="InterPro" id="IPR038324">
    <property type="entry name" value="Rpb4/RPC9_sf"/>
</dbReference>
<dbReference type="InterPro" id="IPR005574">
    <property type="entry name" value="Rpb4/RPC9"/>
</dbReference>
<dbReference type="GO" id="GO:0000166">
    <property type="term" value="F:nucleotide binding"/>
    <property type="evidence" value="ECO:0007669"/>
    <property type="project" value="InterPro"/>
</dbReference>
<evidence type="ECO:0000256" key="2">
    <source>
        <dbReference type="ARBA" id="ARBA00006898"/>
    </source>
</evidence>
<gene>
    <name evidence="8" type="ORF">PDEL1432_LOCUS1113</name>
</gene>
<sequence length="224" mass="25428">MEVLTDSKSSTPVLLPNAELMTLLAKDVKANKKRMDYEINKQKKKDRKNGSDRKVKNRFEHRDWIQEHVLEYLKGTPCVNIPKSKLKELKTKCMSKGTSSCASTKKKRRTALSDSSSPQRKQSPGYGLTEAETLQVLNFMPQEPVEIHLMVDDLHDRMSETKQEEFLGMIRSYNKAVETPTNAKKANLPAAEEVVDDSIEMLEQAGNQALNEDGDTDMKVKEEI</sequence>
<evidence type="ECO:0000256" key="7">
    <source>
        <dbReference type="SAM" id="MobiDB-lite"/>
    </source>
</evidence>
<accession>A0A7S0Y7Q5</accession>
<protein>
    <recommendedName>
        <fullName evidence="3">DNA-directed RNA polymerase III subunit RPC9</fullName>
    </recommendedName>
</protein>
<dbReference type="InterPro" id="IPR038846">
    <property type="entry name" value="RPC9"/>
</dbReference>
<comment type="subcellular location">
    <subcellularLocation>
        <location evidence="1">Nucleus</location>
    </subcellularLocation>
</comment>
<evidence type="ECO:0000256" key="5">
    <source>
        <dbReference type="ARBA" id="ARBA00023163"/>
    </source>
</evidence>
<evidence type="ECO:0000256" key="4">
    <source>
        <dbReference type="ARBA" id="ARBA00022478"/>
    </source>
</evidence>
<dbReference type="PANTHER" id="PTHR15561">
    <property type="entry name" value="CALCITONIN GENE-RELATED PEPTIDE-RECEPTOR COMPONENT PROTEIN"/>
    <property type="match status" value="1"/>
</dbReference>
<feature type="region of interest" description="Disordered" evidence="7">
    <location>
        <begin position="97"/>
        <end position="126"/>
    </location>
</feature>
<dbReference type="Gene3D" id="1.20.1250.40">
    <property type="match status" value="1"/>
</dbReference>
<evidence type="ECO:0000256" key="1">
    <source>
        <dbReference type="ARBA" id="ARBA00004123"/>
    </source>
</evidence>
<evidence type="ECO:0000256" key="3">
    <source>
        <dbReference type="ARBA" id="ARBA00016672"/>
    </source>
</evidence>
<dbReference type="GO" id="GO:0006384">
    <property type="term" value="P:transcription initiation at RNA polymerase III promoter"/>
    <property type="evidence" value="ECO:0007669"/>
    <property type="project" value="InterPro"/>
</dbReference>
<dbReference type="Pfam" id="PF03874">
    <property type="entry name" value="RNA_pol_Rpb4"/>
    <property type="match status" value="1"/>
</dbReference>
<keyword evidence="5" id="KW-0804">Transcription</keyword>
<organism evidence="8">
    <name type="scientific">Pseudo-nitzschia delicatissima</name>
    <dbReference type="NCBI Taxonomy" id="44447"/>
    <lineage>
        <taxon>Eukaryota</taxon>
        <taxon>Sar</taxon>
        <taxon>Stramenopiles</taxon>
        <taxon>Ochrophyta</taxon>
        <taxon>Bacillariophyta</taxon>
        <taxon>Bacillariophyceae</taxon>
        <taxon>Bacillariophycidae</taxon>
        <taxon>Bacillariales</taxon>
        <taxon>Bacillariaceae</taxon>
        <taxon>Pseudo-nitzschia</taxon>
    </lineage>
</organism>
<evidence type="ECO:0000256" key="6">
    <source>
        <dbReference type="ARBA" id="ARBA00023242"/>
    </source>
</evidence>
<reference evidence="8" key="1">
    <citation type="submission" date="2021-01" db="EMBL/GenBank/DDBJ databases">
        <authorList>
            <person name="Corre E."/>
            <person name="Pelletier E."/>
            <person name="Niang G."/>
            <person name="Scheremetjew M."/>
            <person name="Finn R."/>
            <person name="Kale V."/>
            <person name="Holt S."/>
            <person name="Cochrane G."/>
            <person name="Meng A."/>
            <person name="Brown T."/>
            <person name="Cohen L."/>
        </authorList>
    </citation>
    <scope>NUCLEOTIDE SEQUENCE</scope>
    <source>
        <strain evidence="8">UNC1205</strain>
    </source>
</reference>
<dbReference type="AlphaFoldDB" id="A0A7S0Y7Q5"/>
<dbReference type="PANTHER" id="PTHR15561:SF0">
    <property type="entry name" value="DNA-DIRECTED RNA POLYMERASE III SUBUNIT RPC9"/>
    <property type="match status" value="1"/>
</dbReference>
<evidence type="ECO:0000313" key="8">
    <source>
        <dbReference type="EMBL" id="CAD8761073.1"/>
    </source>
</evidence>
<comment type="similarity">
    <text evidence="2">Belongs to the eukaryotic RPC9 RNA polymerase subunit family.</text>
</comment>
<dbReference type="GO" id="GO:0005666">
    <property type="term" value="C:RNA polymerase III complex"/>
    <property type="evidence" value="ECO:0007669"/>
    <property type="project" value="InterPro"/>
</dbReference>
<keyword evidence="4" id="KW-0240">DNA-directed RNA polymerase</keyword>
<keyword evidence="6" id="KW-0539">Nucleus</keyword>
<name>A0A7S0Y7Q5_9STRA</name>
<proteinExistence type="inferred from homology"/>
<dbReference type="SUPFAM" id="SSF47819">
    <property type="entry name" value="HRDC-like"/>
    <property type="match status" value="1"/>
</dbReference>
<feature type="compositionally biased region" description="Polar residues" evidence="7">
    <location>
        <begin position="112"/>
        <end position="122"/>
    </location>
</feature>